<proteinExistence type="predicted"/>
<name>A0A0N8PML3_9GAMM</name>
<organism evidence="2 3">
    <name type="scientific">Thiohalorhabdus denitrificans</name>
    <dbReference type="NCBI Taxonomy" id="381306"/>
    <lineage>
        <taxon>Bacteria</taxon>
        <taxon>Pseudomonadati</taxon>
        <taxon>Pseudomonadota</taxon>
        <taxon>Gammaproteobacteria</taxon>
        <taxon>Thiohalorhabdales</taxon>
        <taxon>Thiohalorhabdaceae</taxon>
        <taxon>Thiohalorhabdus</taxon>
    </lineage>
</organism>
<dbReference type="GO" id="GO:0016779">
    <property type="term" value="F:nucleotidyltransferase activity"/>
    <property type="evidence" value="ECO:0007669"/>
    <property type="project" value="InterPro"/>
</dbReference>
<evidence type="ECO:0000313" key="3">
    <source>
        <dbReference type="Proteomes" id="UP000183104"/>
    </source>
</evidence>
<dbReference type="RefSeq" id="WP_054966871.1">
    <property type="nucleotide sequence ID" value="NZ_FMUN01000001.1"/>
</dbReference>
<protein>
    <submittedName>
        <fullName evidence="2">Nucleotidyltransferase domain-containing protein</fullName>
    </submittedName>
</protein>
<reference evidence="3" key="1">
    <citation type="submission" date="2016-10" db="EMBL/GenBank/DDBJ databases">
        <authorList>
            <person name="Varghese N."/>
        </authorList>
    </citation>
    <scope>NUCLEOTIDE SEQUENCE [LARGE SCALE GENOMIC DNA]</scope>
    <source>
        <strain evidence="3">HL 19</strain>
    </source>
</reference>
<accession>A0A0N8PML3</accession>
<dbReference type="STRING" id="381306.AN478_12045"/>
<evidence type="ECO:0000259" key="1">
    <source>
        <dbReference type="Pfam" id="PF01909"/>
    </source>
</evidence>
<dbReference type="Gene3D" id="3.30.460.10">
    <property type="entry name" value="Beta Polymerase, domain 2"/>
    <property type="match status" value="1"/>
</dbReference>
<dbReference type="InterPro" id="IPR043519">
    <property type="entry name" value="NT_sf"/>
</dbReference>
<dbReference type="InterPro" id="IPR002934">
    <property type="entry name" value="Polymerase_NTP_transf_dom"/>
</dbReference>
<dbReference type="AlphaFoldDB" id="A0A0N8PML3"/>
<dbReference type="OrthoDB" id="14556at2"/>
<sequence length="99" mass="11379">MRLTEQQRQTIREEVANTFGPNASVRLFGSRLDDERRGGDIDLYIEADSTPEELLGQELKLYARLQRRLGERRIDIVVHGQGRPLRPIDRHARESGVAL</sequence>
<evidence type="ECO:0000313" key="2">
    <source>
        <dbReference type="EMBL" id="SCX79099.1"/>
    </source>
</evidence>
<dbReference type="Pfam" id="PF01909">
    <property type="entry name" value="NTP_transf_2"/>
    <property type="match status" value="1"/>
</dbReference>
<feature type="domain" description="Polymerase nucleotidyl transferase" evidence="1">
    <location>
        <begin position="10"/>
        <end position="79"/>
    </location>
</feature>
<keyword evidence="2" id="KW-0808">Transferase</keyword>
<keyword evidence="3" id="KW-1185">Reference proteome</keyword>
<dbReference type="SUPFAM" id="SSF81301">
    <property type="entry name" value="Nucleotidyltransferase"/>
    <property type="match status" value="1"/>
</dbReference>
<dbReference type="Proteomes" id="UP000183104">
    <property type="component" value="Unassembled WGS sequence"/>
</dbReference>
<dbReference type="PATRIC" id="fig|381306.5.peg.1560"/>
<gene>
    <name evidence="2" type="ORF">SAMN05661077_0447</name>
</gene>
<dbReference type="EMBL" id="FMUN01000001">
    <property type="protein sequence ID" value="SCX79099.1"/>
    <property type="molecule type" value="Genomic_DNA"/>
</dbReference>